<organism evidence="3 4">
    <name type="scientific">Penicillium canescens</name>
    <dbReference type="NCBI Taxonomy" id="5083"/>
    <lineage>
        <taxon>Eukaryota</taxon>
        <taxon>Fungi</taxon>
        <taxon>Dikarya</taxon>
        <taxon>Ascomycota</taxon>
        <taxon>Pezizomycotina</taxon>
        <taxon>Eurotiomycetes</taxon>
        <taxon>Eurotiomycetidae</taxon>
        <taxon>Eurotiales</taxon>
        <taxon>Aspergillaceae</taxon>
        <taxon>Penicillium</taxon>
    </lineage>
</organism>
<feature type="transmembrane region" description="Helical" evidence="2">
    <location>
        <begin position="140"/>
        <end position="163"/>
    </location>
</feature>
<evidence type="ECO:0000256" key="2">
    <source>
        <dbReference type="SAM" id="Phobius"/>
    </source>
</evidence>
<proteinExistence type="predicted"/>
<evidence type="ECO:0000256" key="1">
    <source>
        <dbReference type="SAM" id="MobiDB-lite"/>
    </source>
</evidence>
<dbReference type="EMBL" id="JAQJZL010000014">
    <property type="protein sequence ID" value="KAJ6029875.1"/>
    <property type="molecule type" value="Genomic_DNA"/>
</dbReference>
<keyword evidence="2" id="KW-0472">Membrane</keyword>
<evidence type="ECO:0000313" key="4">
    <source>
        <dbReference type="Proteomes" id="UP001219568"/>
    </source>
</evidence>
<reference evidence="3" key="2">
    <citation type="submission" date="2023-01" db="EMBL/GenBank/DDBJ databases">
        <authorList>
            <person name="Petersen C."/>
        </authorList>
    </citation>
    <scope>NUCLEOTIDE SEQUENCE</scope>
    <source>
        <strain evidence="3">IBT 15450</strain>
    </source>
</reference>
<keyword evidence="4" id="KW-1185">Reference proteome</keyword>
<comment type="caution">
    <text evidence="3">The sequence shown here is derived from an EMBL/GenBank/DDBJ whole genome shotgun (WGS) entry which is preliminary data.</text>
</comment>
<evidence type="ECO:0000313" key="3">
    <source>
        <dbReference type="EMBL" id="KAJ6029875.1"/>
    </source>
</evidence>
<feature type="compositionally biased region" description="Basic and acidic residues" evidence="1">
    <location>
        <begin position="208"/>
        <end position="221"/>
    </location>
</feature>
<reference evidence="3" key="1">
    <citation type="journal article" date="2023" name="IMA Fungus">
        <title>Comparative genomic study of the Penicillium genus elucidates a diverse pangenome and 15 lateral gene transfer events.</title>
        <authorList>
            <person name="Petersen C."/>
            <person name="Sorensen T."/>
            <person name="Nielsen M.R."/>
            <person name="Sondergaard T.E."/>
            <person name="Sorensen J.L."/>
            <person name="Fitzpatrick D.A."/>
            <person name="Frisvad J.C."/>
            <person name="Nielsen K.L."/>
        </authorList>
    </citation>
    <scope>NUCLEOTIDE SEQUENCE</scope>
    <source>
        <strain evidence="3">IBT 15450</strain>
    </source>
</reference>
<keyword evidence="2" id="KW-1133">Transmembrane helix</keyword>
<gene>
    <name evidence="3" type="ORF">N7460_010141</name>
</gene>
<name>A0AAD6N4X4_PENCN</name>
<feature type="region of interest" description="Disordered" evidence="1">
    <location>
        <begin position="171"/>
        <end position="221"/>
    </location>
</feature>
<sequence>MSSDEAQGYPVRRNNSCSAGESVCGRTWGTFYACCPGSSQCLDSHSTKINNFICCRDTLNCTGLLADTPTCANTSWDLYNSTGYFCCEPNHAGFSVQGTVSVGCVDPGAARNLSYSALKPSSTGAGSSTSGHSSRTNAGAIGGGVAGGVVGAAAIIAALYLLIRYRKRQQPRQQSQSHALPSSLPGYALEKAASQPKELGNGHMPAELSDHSVNKRHELPS</sequence>
<keyword evidence="2" id="KW-0812">Transmembrane</keyword>
<dbReference type="AlphaFoldDB" id="A0AAD6N4X4"/>
<protein>
    <submittedName>
        <fullName evidence="3">Uncharacterized protein</fullName>
    </submittedName>
</protein>
<accession>A0AAD6N4X4</accession>
<dbReference type="Proteomes" id="UP001219568">
    <property type="component" value="Unassembled WGS sequence"/>
</dbReference>